<name>A0A4D6MSU8_VIGUN</name>
<gene>
    <name evidence="3" type="ORF">DEO72_LG8g1736</name>
</gene>
<dbReference type="Proteomes" id="UP000501690">
    <property type="component" value="Linkage Group LG8"/>
</dbReference>
<protein>
    <submittedName>
        <fullName evidence="3">Uncharacterized protein</fullName>
    </submittedName>
</protein>
<sequence>MANDGRKRTSRGIPIVPNIPRRPLSETDFGFQTIVDEKLVTKLRSAQPRQRDFGSETIVDEKLASKDRSGQPRRRDFGFQTIVDEKLASKGRSGQPRRRDFGSKTIVDEKLASKGRSGQPRWRDFGSETIDNKKLEPQMKKTQVKESIGSWALQQLITFVVFLFWMTMILNSLKVRFQGRTPPEDPL</sequence>
<feature type="region of interest" description="Disordered" evidence="1">
    <location>
        <begin position="1"/>
        <end position="24"/>
    </location>
</feature>
<dbReference type="EMBL" id="CP039352">
    <property type="protein sequence ID" value="QCE03711.1"/>
    <property type="molecule type" value="Genomic_DNA"/>
</dbReference>
<proteinExistence type="predicted"/>
<dbReference type="AlphaFoldDB" id="A0A4D6MSU8"/>
<keyword evidence="2" id="KW-0812">Transmembrane</keyword>
<feature type="transmembrane region" description="Helical" evidence="2">
    <location>
        <begin position="151"/>
        <end position="170"/>
    </location>
</feature>
<accession>A0A4D6MSU8</accession>
<evidence type="ECO:0000313" key="3">
    <source>
        <dbReference type="EMBL" id="QCE03711.1"/>
    </source>
</evidence>
<evidence type="ECO:0000313" key="4">
    <source>
        <dbReference type="Proteomes" id="UP000501690"/>
    </source>
</evidence>
<organism evidence="3 4">
    <name type="scientific">Vigna unguiculata</name>
    <name type="common">Cowpea</name>
    <dbReference type="NCBI Taxonomy" id="3917"/>
    <lineage>
        <taxon>Eukaryota</taxon>
        <taxon>Viridiplantae</taxon>
        <taxon>Streptophyta</taxon>
        <taxon>Embryophyta</taxon>
        <taxon>Tracheophyta</taxon>
        <taxon>Spermatophyta</taxon>
        <taxon>Magnoliopsida</taxon>
        <taxon>eudicotyledons</taxon>
        <taxon>Gunneridae</taxon>
        <taxon>Pentapetalae</taxon>
        <taxon>rosids</taxon>
        <taxon>fabids</taxon>
        <taxon>Fabales</taxon>
        <taxon>Fabaceae</taxon>
        <taxon>Papilionoideae</taxon>
        <taxon>50 kb inversion clade</taxon>
        <taxon>NPAAA clade</taxon>
        <taxon>indigoferoid/millettioid clade</taxon>
        <taxon>Phaseoleae</taxon>
        <taxon>Vigna</taxon>
    </lineage>
</organism>
<evidence type="ECO:0000256" key="1">
    <source>
        <dbReference type="SAM" id="MobiDB-lite"/>
    </source>
</evidence>
<keyword evidence="4" id="KW-1185">Reference proteome</keyword>
<keyword evidence="2" id="KW-1133">Transmembrane helix</keyword>
<keyword evidence="2" id="KW-0472">Membrane</keyword>
<reference evidence="3 4" key="1">
    <citation type="submission" date="2019-04" db="EMBL/GenBank/DDBJ databases">
        <title>An improved genome assembly and genetic linkage map for asparagus bean, Vigna unguiculata ssp. sesquipedialis.</title>
        <authorList>
            <person name="Xia Q."/>
            <person name="Zhang R."/>
            <person name="Dong Y."/>
        </authorList>
    </citation>
    <scope>NUCLEOTIDE SEQUENCE [LARGE SCALE GENOMIC DNA]</scope>
    <source>
        <tissue evidence="3">Leaf</tissue>
    </source>
</reference>
<evidence type="ECO:0000256" key="2">
    <source>
        <dbReference type="SAM" id="Phobius"/>
    </source>
</evidence>